<organism evidence="9 10">
    <name type="scientific">Filimonas effusa</name>
    <dbReference type="NCBI Taxonomy" id="2508721"/>
    <lineage>
        <taxon>Bacteria</taxon>
        <taxon>Pseudomonadati</taxon>
        <taxon>Bacteroidota</taxon>
        <taxon>Chitinophagia</taxon>
        <taxon>Chitinophagales</taxon>
        <taxon>Chitinophagaceae</taxon>
        <taxon>Filimonas</taxon>
    </lineage>
</organism>
<evidence type="ECO:0000256" key="8">
    <source>
        <dbReference type="SAM" id="SignalP"/>
    </source>
</evidence>
<keyword evidence="3" id="KW-0813">Transport</keyword>
<dbReference type="GO" id="GO:0015288">
    <property type="term" value="F:porin activity"/>
    <property type="evidence" value="ECO:0007669"/>
    <property type="project" value="TreeGrafter"/>
</dbReference>
<keyword evidence="8" id="KW-0732">Signal</keyword>
<feature type="chain" id="PRO_5020495425" evidence="8">
    <location>
        <begin position="19"/>
        <end position="431"/>
    </location>
</feature>
<dbReference type="SUPFAM" id="SSF56954">
    <property type="entry name" value="Outer membrane efflux proteins (OEP)"/>
    <property type="match status" value="1"/>
</dbReference>
<protein>
    <submittedName>
        <fullName evidence="9">TolC family protein</fullName>
    </submittedName>
</protein>
<keyword evidence="7" id="KW-0998">Cell outer membrane</keyword>
<comment type="subcellular location">
    <subcellularLocation>
        <location evidence="1">Cell outer membrane</location>
    </subcellularLocation>
</comment>
<reference evidence="9 10" key="1">
    <citation type="submission" date="2019-01" db="EMBL/GenBank/DDBJ databases">
        <title>Filimonas sp. strain TTM-71.</title>
        <authorList>
            <person name="Chen W.-M."/>
        </authorList>
    </citation>
    <scope>NUCLEOTIDE SEQUENCE [LARGE SCALE GENOMIC DNA]</scope>
    <source>
        <strain evidence="9 10">TTM-71</strain>
    </source>
</reference>
<feature type="signal peptide" evidence="8">
    <location>
        <begin position="1"/>
        <end position="18"/>
    </location>
</feature>
<comment type="caution">
    <text evidence="9">The sequence shown here is derived from an EMBL/GenBank/DDBJ whole genome shotgun (WGS) entry which is preliminary data.</text>
</comment>
<dbReference type="InterPro" id="IPR051906">
    <property type="entry name" value="TolC-like"/>
</dbReference>
<dbReference type="Gene3D" id="1.20.1600.10">
    <property type="entry name" value="Outer membrane efflux proteins (OEP)"/>
    <property type="match status" value="1"/>
</dbReference>
<comment type="similarity">
    <text evidence="2">Belongs to the outer membrane factor (OMF) (TC 1.B.17) family.</text>
</comment>
<gene>
    <name evidence="9" type="ORF">ESB13_17735</name>
</gene>
<dbReference type="RefSeq" id="WP_129004962.1">
    <property type="nucleotide sequence ID" value="NZ_SDHZ01000002.1"/>
</dbReference>
<keyword evidence="5" id="KW-0812">Transmembrane</keyword>
<dbReference type="PANTHER" id="PTHR30026">
    <property type="entry name" value="OUTER MEMBRANE PROTEIN TOLC"/>
    <property type="match status" value="1"/>
</dbReference>
<dbReference type="Pfam" id="PF02321">
    <property type="entry name" value="OEP"/>
    <property type="match status" value="1"/>
</dbReference>
<dbReference type="OrthoDB" id="9771205at2"/>
<keyword evidence="6" id="KW-0472">Membrane</keyword>
<keyword evidence="10" id="KW-1185">Reference proteome</keyword>
<name>A0A4Q1D5V2_9BACT</name>
<evidence type="ECO:0000313" key="9">
    <source>
        <dbReference type="EMBL" id="RXK83910.1"/>
    </source>
</evidence>
<evidence type="ECO:0000256" key="4">
    <source>
        <dbReference type="ARBA" id="ARBA00022452"/>
    </source>
</evidence>
<keyword evidence="4" id="KW-1134">Transmembrane beta strand</keyword>
<dbReference type="PANTHER" id="PTHR30026:SF20">
    <property type="entry name" value="OUTER MEMBRANE PROTEIN TOLC"/>
    <property type="match status" value="1"/>
</dbReference>
<evidence type="ECO:0000256" key="3">
    <source>
        <dbReference type="ARBA" id="ARBA00022448"/>
    </source>
</evidence>
<evidence type="ECO:0000313" key="10">
    <source>
        <dbReference type="Proteomes" id="UP000290545"/>
    </source>
</evidence>
<evidence type="ECO:0000256" key="6">
    <source>
        <dbReference type="ARBA" id="ARBA00023136"/>
    </source>
</evidence>
<proteinExistence type="inferred from homology"/>
<accession>A0A4Q1D5V2</accession>
<dbReference type="EMBL" id="SDHZ01000002">
    <property type="protein sequence ID" value="RXK83910.1"/>
    <property type="molecule type" value="Genomic_DNA"/>
</dbReference>
<evidence type="ECO:0000256" key="7">
    <source>
        <dbReference type="ARBA" id="ARBA00023237"/>
    </source>
</evidence>
<dbReference type="AlphaFoldDB" id="A0A4Q1D5V2"/>
<dbReference type="GO" id="GO:0009279">
    <property type="term" value="C:cell outer membrane"/>
    <property type="evidence" value="ECO:0007669"/>
    <property type="project" value="UniProtKB-SubCell"/>
</dbReference>
<dbReference type="Proteomes" id="UP000290545">
    <property type="component" value="Unassembled WGS sequence"/>
</dbReference>
<evidence type="ECO:0000256" key="5">
    <source>
        <dbReference type="ARBA" id="ARBA00022692"/>
    </source>
</evidence>
<dbReference type="GO" id="GO:0015562">
    <property type="term" value="F:efflux transmembrane transporter activity"/>
    <property type="evidence" value="ECO:0007669"/>
    <property type="project" value="InterPro"/>
</dbReference>
<sequence>MKRTLIIALLGMPALAMAQQLTLPDAINIALKNSLDIQLAKNNVSRNAVLNNYGVAGGLPTVSATATDNEQITSINQEFANTARNTKRSNVAANNLSASATGSILLSNGYRVIATKNRLDQLQKQSEQLLNAQIQNTIAGVMVAYFDIVRQQGYVKTIEQSIAVSQQRLDIIKVQQSVGLANNADLFQVQLDLTALLQAQQSQELVIKQAKTELLRQLTLQADSSIAIADTILVEKGILLETISNRLTTNPDIIAAEQQVKINEFIVKETAAQRYPSLRLNGGYNFIYNKSAAGDTRLNNSYGPVLGLNVTIPIYNGSAVKRQQQAAEYDVKNADLQRRGVIRDYEANMVKTYQAYSITMQQLETEQANFHIAQQLLDLVMQKFQVKQATILEVREAQKSFEDAGYRLINLNFAAKSSEIELKRLASMLAL</sequence>
<evidence type="ECO:0000256" key="1">
    <source>
        <dbReference type="ARBA" id="ARBA00004442"/>
    </source>
</evidence>
<dbReference type="GO" id="GO:1990281">
    <property type="term" value="C:efflux pump complex"/>
    <property type="evidence" value="ECO:0007669"/>
    <property type="project" value="TreeGrafter"/>
</dbReference>
<dbReference type="InterPro" id="IPR003423">
    <property type="entry name" value="OMP_efflux"/>
</dbReference>
<evidence type="ECO:0000256" key="2">
    <source>
        <dbReference type="ARBA" id="ARBA00007613"/>
    </source>
</evidence>